<feature type="region of interest" description="Disordered" evidence="1">
    <location>
        <begin position="147"/>
        <end position="166"/>
    </location>
</feature>
<protein>
    <submittedName>
        <fullName evidence="3">Uncharacterized protein</fullName>
    </submittedName>
</protein>
<dbReference type="Proteomes" id="UP001589865">
    <property type="component" value="Unassembled WGS sequence"/>
</dbReference>
<evidence type="ECO:0000313" key="4">
    <source>
        <dbReference type="Proteomes" id="UP001589865"/>
    </source>
</evidence>
<keyword evidence="2" id="KW-0812">Transmembrane</keyword>
<gene>
    <name evidence="3" type="ORF">ACFFGY_00535</name>
</gene>
<keyword evidence="4" id="KW-1185">Reference proteome</keyword>
<keyword evidence="2" id="KW-0472">Membrane</keyword>
<reference evidence="3 4" key="1">
    <citation type="submission" date="2024-09" db="EMBL/GenBank/DDBJ databases">
        <authorList>
            <person name="Sun Q."/>
            <person name="Mori K."/>
        </authorList>
    </citation>
    <scope>NUCLEOTIDE SEQUENCE [LARGE SCALE GENOMIC DNA]</scope>
    <source>
        <strain evidence="3 4">TBRC 5777</strain>
    </source>
</reference>
<dbReference type="RefSeq" id="WP_377042390.1">
    <property type="nucleotide sequence ID" value="NZ_JBHLUN010000001.1"/>
</dbReference>
<sequence length="193" mass="19887">MLLTNLSHIARSKGDPRVLRPGPSSLASADRLARALGWLSVGLGVTELVAPGRLAHMLGLDGRGGLIRFYGARELASAVTTLSVNKSTGLAARIAGDALDLATLTSALGRNNPKRGNAALATALVVGITLLDVVAYAGVTVAHRRAPGSRRDYSDRSGLPRGVPVSRGLARKDFTTPADYQAEGSVAAMLPAA</sequence>
<keyword evidence="2" id="KW-1133">Transmembrane helix</keyword>
<evidence type="ECO:0000256" key="2">
    <source>
        <dbReference type="SAM" id="Phobius"/>
    </source>
</evidence>
<proteinExistence type="predicted"/>
<dbReference type="EMBL" id="JBHLUN010000001">
    <property type="protein sequence ID" value="MFC0406713.1"/>
    <property type="molecule type" value="Genomic_DNA"/>
</dbReference>
<name>A0ABV6JLX7_9PROT</name>
<evidence type="ECO:0000256" key="1">
    <source>
        <dbReference type="SAM" id="MobiDB-lite"/>
    </source>
</evidence>
<organism evidence="3 4">
    <name type="scientific">Roseomonas elaeocarpi</name>
    <dbReference type="NCBI Taxonomy" id="907779"/>
    <lineage>
        <taxon>Bacteria</taxon>
        <taxon>Pseudomonadati</taxon>
        <taxon>Pseudomonadota</taxon>
        <taxon>Alphaproteobacteria</taxon>
        <taxon>Acetobacterales</taxon>
        <taxon>Roseomonadaceae</taxon>
        <taxon>Roseomonas</taxon>
    </lineage>
</organism>
<evidence type="ECO:0000313" key="3">
    <source>
        <dbReference type="EMBL" id="MFC0406713.1"/>
    </source>
</evidence>
<feature type="transmembrane region" description="Helical" evidence="2">
    <location>
        <begin position="118"/>
        <end position="142"/>
    </location>
</feature>
<comment type="caution">
    <text evidence="3">The sequence shown here is derived from an EMBL/GenBank/DDBJ whole genome shotgun (WGS) entry which is preliminary data.</text>
</comment>
<accession>A0ABV6JLX7</accession>